<dbReference type="KEGG" id="nsm:JO391_10565"/>
<protein>
    <submittedName>
        <fullName evidence="1">YdeI/OmpD-associated family protein</fullName>
    </submittedName>
</protein>
<evidence type="ECO:0000313" key="2">
    <source>
        <dbReference type="Proteomes" id="UP000826300"/>
    </source>
</evidence>
<dbReference type="EMBL" id="CP069370">
    <property type="protein sequence ID" value="QYZ68236.1"/>
    <property type="molecule type" value="Genomic_DNA"/>
</dbReference>
<name>A0A8G0ZMU2_9RHOB</name>
<accession>A0A8G0ZMU2</accession>
<evidence type="ECO:0000313" key="1">
    <source>
        <dbReference type="EMBL" id="QYZ68236.1"/>
    </source>
</evidence>
<dbReference type="Pfam" id="PF13376">
    <property type="entry name" value="OmdA"/>
    <property type="match status" value="1"/>
</dbReference>
<keyword evidence="2" id="KW-1185">Reference proteome</keyword>
<organism evidence="1 2">
    <name type="scientific">Neotabrizicola shimadae</name>
    <dbReference type="NCBI Taxonomy" id="2807096"/>
    <lineage>
        <taxon>Bacteria</taxon>
        <taxon>Pseudomonadati</taxon>
        <taxon>Pseudomonadota</taxon>
        <taxon>Alphaproteobacteria</taxon>
        <taxon>Rhodobacterales</taxon>
        <taxon>Paracoccaceae</taxon>
        <taxon>Neotabrizicola</taxon>
    </lineage>
</organism>
<sequence>MANALDTAPIVTVRSRSELRAWLADHHGEKGPAWLACHRPHHPDFLGAEPATEELLCWGWINSIPRALDADRSMILISPRKPGSAWSAVNKRLVDQARASGAMTPAGEAKIAAAQADGSWSFLDDVERLEVPPDLAAALGPLHPVWDSWPRSVKRAALEWIKTAKTDKTRTARIADVTASAAQGQRPSPFRR</sequence>
<reference evidence="1" key="1">
    <citation type="submission" date="2021-02" db="EMBL/GenBank/DDBJ databases">
        <title>Rhodobacter shimadae sp. nov., an aerobic anoxygenic phototrophic bacterium isolated from a hot spring.</title>
        <authorList>
            <person name="Muramatsu S."/>
            <person name="Haruta S."/>
            <person name="Hirose S."/>
            <person name="Hanada S."/>
        </authorList>
    </citation>
    <scope>NUCLEOTIDE SEQUENCE</scope>
    <source>
        <strain evidence="1">N10</strain>
    </source>
</reference>
<dbReference type="RefSeq" id="WP_220660460.1">
    <property type="nucleotide sequence ID" value="NZ_CP069370.1"/>
</dbReference>
<gene>
    <name evidence="1" type="ORF">JO391_10565</name>
</gene>
<proteinExistence type="predicted"/>
<dbReference type="Proteomes" id="UP000826300">
    <property type="component" value="Chromosome"/>
</dbReference>
<dbReference type="AlphaFoldDB" id="A0A8G0ZMU2"/>